<organism evidence="1 2">
    <name type="scientific">Aldrovandia affinis</name>
    <dbReference type="NCBI Taxonomy" id="143900"/>
    <lineage>
        <taxon>Eukaryota</taxon>
        <taxon>Metazoa</taxon>
        <taxon>Chordata</taxon>
        <taxon>Craniata</taxon>
        <taxon>Vertebrata</taxon>
        <taxon>Euteleostomi</taxon>
        <taxon>Actinopterygii</taxon>
        <taxon>Neopterygii</taxon>
        <taxon>Teleostei</taxon>
        <taxon>Notacanthiformes</taxon>
        <taxon>Halosauridae</taxon>
        <taxon>Aldrovandia</taxon>
    </lineage>
</organism>
<protein>
    <submittedName>
        <fullName evidence="1">Uncharacterized protein</fullName>
    </submittedName>
</protein>
<accession>A0AAD7X0V5</accession>
<reference evidence="1" key="1">
    <citation type="journal article" date="2023" name="Science">
        <title>Genome structures resolve the early diversification of teleost fishes.</title>
        <authorList>
            <person name="Parey E."/>
            <person name="Louis A."/>
            <person name="Montfort J."/>
            <person name="Bouchez O."/>
            <person name="Roques C."/>
            <person name="Iampietro C."/>
            <person name="Lluch J."/>
            <person name="Castinel A."/>
            <person name="Donnadieu C."/>
            <person name="Desvignes T."/>
            <person name="Floi Bucao C."/>
            <person name="Jouanno E."/>
            <person name="Wen M."/>
            <person name="Mejri S."/>
            <person name="Dirks R."/>
            <person name="Jansen H."/>
            <person name="Henkel C."/>
            <person name="Chen W.J."/>
            <person name="Zahm M."/>
            <person name="Cabau C."/>
            <person name="Klopp C."/>
            <person name="Thompson A.W."/>
            <person name="Robinson-Rechavi M."/>
            <person name="Braasch I."/>
            <person name="Lecointre G."/>
            <person name="Bobe J."/>
            <person name="Postlethwait J.H."/>
            <person name="Berthelot C."/>
            <person name="Roest Crollius H."/>
            <person name="Guiguen Y."/>
        </authorList>
    </citation>
    <scope>NUCLEOTIDE SEQUENCE</scope>
    <source>
        <strain evidence="1">NC1722</strain>
    </source>
</reference>
<comment type="caution">
    <text evidence="1">The sequence shown here is derived from an EMBL/GenBank/DDBJ whole genome shotgun (WGS) entry which is preliminary data.</text>
</comment>
<sequence>MEYYDVIANQPVVIDNLAAAALGPAVTDAELPPPRRNSPSCRLNANTHRATLVHGHNLRFASNTLLSPY</sequence>
<dbReference type="EMBL" id="JAINUG010000007">
    <property type="protein sequence ID" value="KAJ8416160.1"/>
    <property type="molecule type" value="Genomic_DNA"/>
</dbReference>
<evidence type="ECO:0000313" key="2">
    <source>
        <dbReference type="Proteomes" id="UP001221898"/>
    </source>
</evidence>
<gene>
    <name evidence="1" type="ORF">AAFF_G00381820</name>
</gene>
<keyword evidence="2" id="KW-1185">Reference proteome</keyword>
<name>A0AAD7X0V5_9TELE</name>
<evidence type="ECO:0000313" key="1">
    <source>
        <dbReference type="EMBL" id="KAJ8416160.1"/>
    </source>
</evidence>
<dbReference type="AlphaFoldDB" id="A0AAD7X0V5"/>
<proteinExistence type="predicted"/>
<dbReference type="Proteomes" id="UP001221898">
    <property type="component" value="Unassembled WGS sequence"/>
</dbReference>